<dbReference type="Proteomes" id="UP000499080">
    <property type="component" value="Unassembled WGS sequence"/>
</dbReference>
<evidence type="ECO:0000313" key="3">
    <source>
        <dbReference type="Proteomes" id="UP000499080"/>
    </source>
</evidence>
<protein>
    <submittedName>
        <fullName evidence="2">Uncharacterized protein</fullName>
    </submittedName>
</protein>
<comment type="caution">
    <text evidence="2">The sequence shown here is derived from an EMBL/GenBank/DDBJ whole genome shotgun (WGS) entry which is preliminary data.</text>
</comment>
<sequence length="131" mass="14764">MTRTTPELLSRLQSAPPHQREQDWHLRMTKRATGPIHDGSSVESGFEPTQIAQQSKRGALQAMPSLFTFRSAQPPEIGAMAKITLLHCMAQETATPSSRLTSLWMKIRNRDAESCVYRNALELQSSRDTNR</sequence>
<evidence type="ECO:0000313" key="2">
    <source>
        <dbReference type="EMBL" id="GBN80646.1"/>
    </source>
</evidence>
<dbReference type="EMBL" id="BGPR01018977">
    <property type="protein sequence ID" value="GBN80646.1"/>
    <property type="molecule type" value="Genomic_DNA"/>
</dbReference>
<accession>A0A4Y2RZ71</accession>
<keyword evidence="3" id="KW-1185">Reference proteome</keyword>
<feature type="compositionally biased region" description="Polar residues" evidence="1">
    <location>
        <begin position="1"/>
        <end position="13"/>
    </location>
</feature>
<dbReference type="AlphaFoldDB" id="A0A4Y2RZ71"/>
<organism evidence="2 3">
    <name type="scientific">Araneus ventricosus</name>
    <name type="common">Orbweaver spider</name>
    <name type="synonym">Epeira ventricosa</name>
    <dbReference type="NCBI Taxonomy" id="182803"/>
    <lineage>
        <taxon>Eukaryota</taxon>
        <taxon>Metazoa</taxon>
        <taxon>Ecdysozoa</taxon>
        <taxon>Arthropoda</taxon>
        <taxon>Chelicerata</taxon>
        <taxon>Arachnida</taxon>
        <taxon>Araneae</taxon>
        <taxon>Araneomorphae</taxon>
        <taxon>Entelegynae</taxon>
        <taxon>Araneoidea</taxon>
        <taxon>Araneidae</taxon>
        <taxon>Araneus</taxon>
    </lineage>
</organism>
<evidence type="ECO:0000256" key="1">
    <source>
        <dbReference type="SAM" id="MobiDB-lite"/>
    </source>
</evidence>
<reference evidence="2 3" key="1">
    <citation type="journal article" date="2019" name="Sci. Rep.">
        <title>Orb-weaving spider Araneus ventricosus genome elucidates the spidroin gene catalogue.</title>
        <authorList>
            <person name="Kono N."/>
            <person name="Nakamura H."/>
            <person name="Ohtoshi R."/>
            <person name="Moran D.A.P."/>
            <person name="Shinohara A."/>
            <person name="Yoshida Y."/>
            <person name="Fujiwara M."/>
            <person name="Mori M."/>
            <person name="Tomita M."/>
            <person name="Arakawa K."/>
        </authorList>
    </citation>
    <scope>NUCLEOTIDE SEQUENCE [LARGE SCALE GENOMIC DNA]</scope>
</reference>
<name>A0A4Y2RZ71_ARAVE</name>
<proteinExistence type="predicted"/>
<feature type="region of interest" description="Disordered" evidence="1">
    <location>
        <begin position="1"/>
        <end position="58"/>
    </location>
</feature>
<gene>
    <name evidence="2" type="ORF">AVEN_210869_1</name>
</gene>